<gene>
    <name evidence="8" type="ORF">SAMN05421766_10214</name>
</gene>
<feature type="domain" description="RNA polymerase sigma factor 70 region 4 type 2" evidence="7">
    <location>
        <begin position="125"/>
        <end position="175"/>
    </location>
</feature>
<name>A0ABY1KKT1_9FLAO</name>
<keyword evidence="2" id="KW-0805">Transcription regulation</keyword>
<dbReference type="PANTHER" id="PTHR43133:SF46">
    <property type="entry name" value="RNA POLYMERASE SIGMA-70 FACTOR ECF SUBFAMILY"/>
    <property type="match status" value="1"/>
</dbReference>
<evidence type="ECO:0000256" key="3">
    <source>
        <dbReference type="ARBA" id="ARBA00023082"/>
    </source>
</evidence>
<dbReference type="InterPro" id="IPR013324">
    <property type="entry name" value="RNA_pol_sigma_r3/r4-like"/>
</dbReference>
<dbReference type="NCBIfam" id="TIGR02985">
    <property type="entry name" value="Sig70_bacteroi1"/>
    <property type="match status" value="1"/>
</dbReference>
<dbReference type="CDD" id="cd06171">
    <property type="entry name" value="Sigma70_r4"/>
    <property type="match status" value="1"/>
</dbReference>
<evidence type="ECO:0000259" key="7">
    <source>
        <dbReference type="Pfam" id="PF08281"/>
    </source>
</evidence>
<organism evidence="8 9">
    <name type="scientific">Zobellia uliginosa</name>
    <dbReference type="NCBI Taxonomy" id="143224"/>
    <lineage>
        <taxon>Bacteria</taxon>
        <taxon>Pseudomonadati</taxon>
        <taxon>Bacteroidota</taxon>
        <taxon>Flavobacteriia</taxon>
        <taxon>Flavobacteriales</taxon>
        <taxon>Flavobacteriaceae</taxon>
        <taxon>Zobellia</taxon>
    </lineage>
</organism>
<dbReference type="EMBL" id="FTOB01000002">
    <property type="protein sequence ID" value="SIS46462.1"/>
    <property type="molecule type" value="Genomic_DNA"/>
</dbReference>
<sequence>MDKNTLDKLSDNRLLLLMKEDNLLAFNQIYNRYWKRLFVYTYNILKDEGYVEDTLQEVFITIWTKRAEIQIQNLKAYLFNAVRNKAISKIRKEKLSFVEEAIISNLSIPNKIELALEREDLEKTIERALNDLPRRCRAIFYMSRYEEYSITQIANHFKISHRTVENQLHRALKHLRNIIHTGVSLTFLFLHFSLIIYCLLVII</sequence>
<dbReference type="PANTHER" id="PTHR43133">
    <property type="entry name" value="RNA POLYMERASE ECF-TYPE SIGMA FACTO"/>
    <property type="match status" value="1"/>
</dbReference>
<dbReference type="Gene3D" id="1.10.1740.10">
    <property type="match status" value="1"/>
</dbReference>
<protein>
    <submittedName>
        <fullName evidence="8">RNA polymerase sigma-70 factor, ECF subfamily</fullName>
    </submittedName>
</protein>
<dbReference type="Pfam" id="PF04542">
    <property type="entry name" value="Sigma70_r2"/>
    <property type="match status" value="1"/>
</dbReference>
<comment type="caution">
    <text evidence="8">The sequence shown here is derived from an EMBL/GenBank/DDBJ whole genome shotgun (WGS) entry which is preliminary data.</text>
</comment>
<evidence type="ECO:0000259" key="6">
    <source>
        <dbReference type="Pfam" id="PF04542"/>
    </source>
</evidence>
<dbReference type="InterPro" id="IPR014284">
    <property type="entry name" value="RNA_pol_sigma-70_dom"/>
</dbReference>
<evidence type="ECO:0000313" key="8">
    <source>
        <dbReference type="EMBL" id="SIS46462.1"/>
    </source>
</evidence>
<dbReference type="NCBIfam" id="TIGR02937">
    <property type="entry name" value="sigma70-ECF"/>
    <property type="match status" value="1"/>
</dbReference>
<keyword evidence="3" id="KW-0731">Sigma factor</keyword>
<dbReference type="RefSeq" id="WP_139327600.1">
    <property type="nucleotide sequence ID" value="NZ_FTOB01000002.1"/>
</dbReference>
<accession>A0ABY1KKT1</accession>
<dbReference type="SUPFAM" id="SSF88946">
    <property type="entry name" value="Sigma2 domain of RNA polymerase sigma factors"/>
    <property type="match status" value="1"/>
</dbReference>
<keyword evidence="9" id="KW-1185">Reference proteome</keyword>
<reference evidence="8 9" key="1">
    <citation type="submission" date="2017-01" db="EMBL/GenBank/DDBJ databases">
        <authorList>
            <person name="Varghese N."/>
            <person name="Submissions S."/>
        </authorList>
    </citation>
    <scope>NUCLEOTIDE SEQUENCE [LARGE SCALE GENOMIC DNA]</scope>
    <source>
        <strain evidence="8 9">DSM 2061</strain>
    </source>
</reference>
<proteinExistence type="inferred from homology"/>
<dbReference type="Pfam" id="PF08281">
    <property type="entry name" value="Sigma70_r4_2"/>
    <property type="match status" value="1"/>
</dbReference>
<dbReference type="InterPro" id="IPR014327">
    <property type="entry name" value="RNA_pol_sigma70_bacteroid"/>
</dbReference>
<dbReference type="Gene3D" id="1.10.10.10">
    <property type="entry name" value="Winged helix-like DNA-binding domain superfamily/Winged helix DNA-binding domain"/>
    <property type="match status" value="1"/>
</dbReference>
<feature type="domain" description="RNA polymerase sigma-70 region 2" evidence="6">
    <location>
        <begin position="30"/>
        <end position="94"/>
    </location>
</feature>
<dbReference type="InterPro" id="IPR013325">
    <property type="entry name" value="RNA_pol_sigma_r2"/>
</dbReference>
<dbReference type="InterPro" id="IPR013249">
    <property type="entry name" value="RNA_pol_sigma70_r4_t2"/>
</dbReference>
<comment type="similarity">
    <text evidence="1">Belongs to the sigma-70 factor family. ECF subfamily.</text>
</comment>
<feature type="transmembrane region" description="Helical" evidence="5">
    <location>
        <begin position="178"/>
        <end position="202"/>
    </location>
</feature>
<keyword evidence="5" id="KW-1133">Transmembrane helix</keyword>
<keyword evidence="4" id="KW-0804">Transcription</keyword>
<evidence type="ECO:0000313" key="9">
    <source>
        <dbReference type="Proteomes" id="UP000185728"/>
    </source>
</evidence>
<keyword evidence="5" id="KW-0472">Membrane</keyword>
<evidence type="ECO:0000256" key="2">
    <source>
        <dbReference type="ARBA" id="ARBA00023015"/>
    </source>
</evidence>
<dbReference type="InterPro" id="IPR007627">
    <property type="entry name" value="RNA_pol_sigma70_r2"/>
</dbReference>
<evidence type="ECO:0000256" key="1">
    <source>
        <dbReference type="ARBA" id="ARBA00010641"/>
    </source>
</evidence>
<dbReference type="SUPFAM" id="SSF88659">
    <property type="entry name" value="Sigma3 and sigma4 domains of RNA polymerase sigma factors"/>
    <property type="match status" value="1"/>
</dbReference>
<keyword evidence="5" id="KW-0812">Transmembrane</keyword>
<dbReference type="Proteomes" id="UP000185728">
    <property type="component" value="Unassembled WGS sequence"/>
</dbReference>
<dbReference type="InterPro" id="IPR036388">
    <property type="entry name" value="WH-like_DNA-bd_sf"/>
</dbReference>
<dbReference type="InterPro" id="IPR039425">
    <property type="entry name" value="RNA_pol_sigma-70-like"/>
</dbReference>
<evidence type="ECO:0000256" key="4">
    <source>
        <dbReference type="ARBA" id="ARBA00023163"/>
    </source>
</evidence>
<evidence type="ECO:0000256" key="5">
    <source>
        <dbReference type="SAM" id="Phobius"/>
    </source>
</evidence>